<accession>A0A9D2KRJ9</accession>
<dbReference type="GO" id="GO:0043751">
    <property type="term" value="F:polyphosphate:AMP phosphotransferase activity"/>
    <property type="evidence" value="ECO:0007669"/>
    <property type="project" value="InterPro"/>
</dbReference>
<dbReference type="GO" id="GO:0006797">
    <property type="term" value="P:polyphosphate metabolic process"/>
    <property type="evidence" value="ECO:0007669"/>
    <property type="project" value="InterPro"/>
</dbReference>
<feature type="domain" description="Polyphosphate kinase-2-related" evidence="2">
    <location>
        <begin position="12"/>
        <end position="232"/>
    </location>
</feature>
<reference evidence="3" key="2">
    <citation type="submission" date="2021-04" db="EMBL/GenBank/DDBJ databases">
        <authorList>
            <person name="Gilroy R."/>
        </authorList>
    </citation>
    <scope>NUCLEOTIDE SEQUENCE</scope>
    <source>
        <strain evidence="3">5032</strain>
    </source>
</reference>
<comment type="caution">
    <text evidence="3">The sequence shown here is derived from an EMBL/GenBank/DDBJ whole genome shotgun (WGS) entry which is preliminary data.</text>
</comment>
<dbReference type="InterPro" id="IPR022488">
    <property type="entry name" value="PPK2-related"/>
</dbReference>
<dbReference type="Gene3D" id="3.40.50.300">
    <property type="entry name" value="P-loop containing nucleotide triphosphate hydrolases"/>
    <property type="match status" value="2"/>
</dbReference>
<dbReference type="Proteomes" id="UP000823821">
    <property type="component" value="Unassembled WGS sequence"/>
</dbReference>
<dbReference type="Pfam" id="PF03976">
    <property type="entry name" value="PPK2"/>
    <property type="match status" value="2"/>
</dbReference>
<dbReference type="AlphaFoldDB" id="A0A9D2KRJ9"/>
<dbReference type="NCBIfam" id="TIGR03708">
    <property type="entry name" value="poly_P_AMP_trns"/>
    <property type="match status" value="1"/>
</dbReference>
<organism evidence="3 4">
    <name type="scientific">Candidatus Desulfovibrio intestinavium</name>
    <dbReference type="NCBI Taxonomy" id="2838534"/>
    <lineage>
        <taxon>Bacteria</taxon>
        <taxon>Pseudomonadati</taxon>
        <taxon>Thermodesulfobacteriota</taxon>
        <taxon>Desulfovibrionia</taxon>
        <taxon>Desulfovibrionales</taxon>
        <taxon>Desulfovibrionaceae</taxon>
        <taxon>Desulfovibrio</taxon>
    </lineage>
</organism>
<feature type="domain" description="Polyphosphate kinase-2-related" evidence="2">
    <location>
        <begin position="278"/>
        <end position="498"/>
    </location>
</feature>
<evidence type="ECO:0000259" key="2">
    <source>
        <dbReference type="Pfam" id="PF03976"/>
    </source>
</evidence>
<sequence length="525" mass="60977">MFESAALGRKCADKEYEVAMQQLRLRLFEAQRQCMARKIPVLITIAGLSGAGRGAVANLLSEWMDGKHLRHHAFWFETDEERERPPFWRYWRQLPAAGEVGVFLGGWYGPAVRLYACHEISEEAFTGRLHRLRGLENSLAASGMAIIKLWLHLDKKTFQQRLKHRLAHQEVFHFTPYDKKTSANYDGVVEGISTAIRLTDRPEAPWTIVDAADANYRNLSVAQAIIAGMERAMRAQDAKASRTALEREQEQQAGQLPMHEGLVSSLEAIDLGRSREPEHYRKELKKLQEEIFGLTYHAYRRGISSTLIFEGWDASGKGGAIRRVIGGADVRITQVIPISAPSDEELAHHYLWRFWRHIPRAGFITVYDRSWYGRVLVERVEKLTPREDWSRAYAEINHFEEQLTETGNILLKFWLHISPEEQLRRFEERQQTPWKQYKITDEDWRNREKRDDYSVAADEMFLRTSTAYAPWHIIPAENKKFARLEVLRCYRDALRAALDKKPESRKDDRAHNAAKSDEARPKRKK</sequence>
<dbReference type="InterPro" id="IPR027417">
    <property type="entry name" value="P-loop_NTPase"/>
</dbReference>
<dbReference type="EMBL" id="DWZD01000047">
    <property type="protein sequence ID" value="HJA79649.1"/>
    <property type="molecule type" value="Genomic_DNA"/>
</dbReference>
<name>A0A9D2KRJ9_9BACT</name>
<evidence type="ECO:0000313" key="3">
    <source>
        <dbReference type="EMBL" id="HJA79649.1"/>
    </source>
</evidence>
<dbReference type="SUPFAM" id="SSF52540">
    <property type="entry name" value="P-loop containing nucleoside triphosphate hydrolases"/>
    <property type="match status" value="2"/>
</dbReference>
<evidence type="ECO:0000256" key="1">
    <source>
        <dbReference type="SAM" id="MobiDB-lite"/>
    </source>
</evidence>
<dbReference type="PANTHER" id="PTHR34383:SF3">
    <property type="entry name" value="POLYPHOSPHATE:AMP PHOSPHOTRANSFERASE"/>
    <property type="match status" value="1"/>
</dbReference>
<dbReference type="PANTHER" id="PTHR34383">
    <property type="entry name" value="POLYPHOSPHATE:AMP PHOSPHOTRANSFERASE-RELATED"/>
    <property type="match status" value="1"/>
</dbReference>
<protein>
    <submittedName>
        <fullName evidence="3">Polyphosphate:AMP phosphotransferase</fullName>
    </submittedName>
</protein>
<feature type="region of interest" description="Disordered" evidence="1">
    <location>
        <begin position="500"/>
        <end position="525"/>
    </location>
</feature>
<evidence type="ECO:0000313" key="4">
    <source>
        <dbReference type="Proteomes" id="UP000823821"/>
    </source>
</evidence>
<dbReference type="InterPro" id="IPR022489">
    <property type="entry name" value="PolyP_AMP_Tfrase"/>
</dbReference>
<reference evidence="3" key="1">
    <citation type="journal article" date="2021" name="PeerJ">
        <title>Extensive microbial diversity within the chicken gut microbiome revealed by metagenomics and culture.</title>
        <authorList>
            <person name="Gilroy R."/>
            <person name="Ravi A."/>
            <person name="Getino M."/>
            <person name="Pursley I."/>
            <person name="Horton D.L."/>
            <person name="Alikhan N.F."/>
            <person name="Baker D."/>
            <person name="Gharbi K."/>
            <person name="Hall N."/>
            <person name="Watson M."/>
            <person name="Adriaenssens E.M."/>
            <person name="Foster-Nyarko E."/>
            <person name="Jarju S."/>
            <person name="Secka A."/>
            <person name="Antonio M."/>
            <person name="Oren A."/>
            <person name="Chaudhuri R.R."/>
            <person name="La Ragione R."/>
            <person name="Hildebrand F."/>
            <person name="Pallen M.J."/>
        </authorList>
    </citation>
    <scope>NUCLEOTIDE SEQUENCE</scope>
    <source>
        <strain evidence="3">5032</strain>
    </source>
</reference>
<proteinExistence type="predicted"/>
<gene>
    <name evidence="3" type="primary">pap</name>
    <name evidence="3" type="ORF">H9784_08830</name>
</gene>